<sequence>MATQNTCYIFCLPDEILEMILGYPSYEQISNLRSVCRKFDQVCQHLLNQGFVKVDMYHAQCYKTLKARLPRRESERRNHPMARHADILSAIETRLSLLGMTFMKYVDMNLCCFIPGKVVDEIYRVLWFINSTPAPPRAHELLQELRDISSMAMEYFDDKIAPSLKSKIPVEMSVRITPNIPVASTSGLDQYSQVARLAQQVQGLKKDLVSSRTAVHEQRQKASQQEKLLSSQKQQLATLQKLVSLQKKSLTKQRKKTGQLEEVVAKQGQQLSQQERQMAEQQRKIAALDSRMDDISNQLAKGPLHGTTNADVYQQTSSRGGAAQHKYTGTNNMDKNKTLRNKTAAGRELRKRSLSNNEQPHSSTATFPAPIGLGKKKKRKMANE</sequence>
<keyword evidence="3" id="KW-1185">Reference proteome</keyword>
<name>A0A9J7MKV3_BRAFL</name>
<dbReference type="GeneID" id="118412168"/>
<dbReference type="CDD" id="cd22100">
    <property type="entry name" value="F-box_FBXO28"/>
    <property type="match status" value="1"/>
</dbReference>
<feature type="compositionally biased region" description="Polar residues" evidence="1">
    <location>
        <begin position="354"/>
        <end position="366"/>
    </location>
</feature>
<dbReference type="PROSITE" id="PS50181">
    <property type="entry name" value="FBOX"/>
    <property type="match status" value="1"/>
</dbReference>
<dbReference type="KEGG" id="bfo:118412168"/>
<dbReference type="OrthoDB" id="5860767at2759"/>
<dbReference type="RefSeq" id="XP_035670774.1">
    <property type="nucleotide sequence ID" value="XM_035814881.1"/>
</dbReference>
<dbReference type="AlphaFoldDB" id="A0A9J7MKV3"/>
<feature type="compositionally biased region" description="Polar residues" evidence="1">
    <location>
        <begin position="306"/>
        <end position="319"/>
    </location>
</feature>
<dbReference type="InterPro" id="IPR001810">
    <property type="entry name" value="F-box_dom"/>
</dbReference>
<dbReference type="InterPro" id="IPR039719">
    <property type="entry name" value="FBXO28"/>
</dbReference>
<dbReference type="PANTHER" id="PTHR13252">
    <property type="entry name" value="F-BOX ONLY PROTEIN 28"/>
    <property type="match status" value="1"/>
</dbReference>
<feature type="region of interest" description="Disordered" evidence="1">
    <location>
        <begin position="297"/>
        <end position="384"/>
    </location>
</feature>
<dbReference type="InterPro" id="IPR036047">
    <property type="entry name" value="F-box-like_dom_sf"/>
</dbReference>
<dbReference type="OMA" id="TYMRYID"/>
<organism evidence="3 4">
    <name type="scientific">Branchiostoma floridae</name>
    <name type="common">Florida lancelet</name>
    <name type="synonym">Amphioxus</name>
    <dbReference type="NCBI Taxonomy" id="7739"/>
    <lineage>
        <taxon>Eukaryota</taxon>
        <taxon>Metazoa</taxon>
        <taxon>Chordata</taxon>
        <taxon>Cephalochordata</taxon>
        <taxon>Leptocardii</taxon>
        <taxon>Amphioxiformes</taxon>
        <taxon>Branchiostomatidae</taxon>
        <taxon>Branchiostoma</taxon>
    </lineage>
</organism>
<dbReference type="Proteomes" id="UP000001554">
    <property type="component" value="Chromosome 3"/>
</dbReference>
<proteinExistence type="predicted"/>
<evidence type="ECO:0000313" key="3">
    <source>
        <dbReference type="Proteomes" id="UP000001554"/>
    </source>
</evidence>
<protein>
    <submittedName>
        <fullName evidence="4">F-box only protein 28-like isoform X1</fullName>
    </submittedName>
</protein>
<dbReference type="SUPFAM" id="SSF81383">
    <property type="entry name" value="F-box domain"/>
    <property type="match status" value="1"/>
</dbReference>
<feature type="domain" description="F-box" evidence="2">
    <location>
        <begin position="6"/>
        <end position="54"/>
    </location>
</feature>
<evidence type="ECO:0000313" key="4">
    <source>
        <dbReference type="RefSeq" id="XP_035670774.1"/>
    </source>
</evidence>
<dbReference type="GO" id="GO:0000209">
    <property type="term" value="P:protein polyubiquitination"/>
    <property type="evidence" value="ECO:0000318"/>
    <property type="project" value="GO_Central"/>
</dbReference>
<accession>A0A9J7MKV3</accession>
<dbReference type="PANTHER" id="PTHR13252:SF9">
    <property type="entry name" value="F-BOX ONLY PROTEIN 28"/>
    <property type="match status" value="1"/>
</dbReference>
<evidence type="ECO:0000259" key="2">
    <source>
        <dbReference type="PROSITE" id="PS50181"/>
    </source>
</evidence>
<reference evidence="3" key="1">
    <citation type="journal article" date="2020" name="Nat. Ecol. Evol.">
        <title>Deeply conserved synteny resolves early events in vertebrate evolution.</title>
        <authorList>
            <person name="Simakov O."/>
            <person name="Marletaz F."/>
            <person name="Yue J.X."/>
            <person name="O'Connell B."/>
            <person name="Jenkins J."/>
            <person name="Brandt A."/>
            <person name="Calef R."/>
            <person name="Tung C.H."/>
            <person name="Huang T.K."/>
            <person name="Schmutz J."/>
            <person name="Satoh N."/>
            <person name="Yu J.K."/>
            <person name="Putnam N.H."/>
            <person name="Green R.E."/>
            <person name="Rokhsar D.S."/>
        </authorList>
    </citation>
    <scope>NUCLEOTIDE SEQUENCE [LARGE SCALE GENOMIC DNA]</scope>
    <source>
        <strain evidence="3">S238N-H82</strain>
    </source>
</reference>
<evidence type="ECO:0000256" key="1">
    <source>
        <dbReference type="SAM" id="MobiDB-lite"/>
    </source>
</evidence>
<gene>
    <name evidence="4" type="primary">LOC118412168</name>
</gene>
<feature type="compositionally biased region" description="Basic residues" evidence="1">
    <location>
        <begin position="374"/>
        <end position="384"/>
    </location>
</feature>
<dbReference type="Pfam" id="PF12937">
    <property type="entry name" value="F-box-like"/>
    <property type="match status" value="1"/>
</dbReference>
<reference evidence="4" key="2">
    <citation type="submission" date="2025-08" db="UniProtKB">
        <authorList>
            <consortium name="RefSeq"/>
        </authorList>
    </citation>
    <scope>IDENTIFICATION</scope>
    <source>
        <strain evidence="4">S238N-H82</strain>
        <tissue evidence="4">Testes</tissue>
    </source>
</reference>